<dbReference type="Proteomes" id="UP000523196">
    <property type="component" value="Unassembled WGS sequence"/>
</dbReference>
<evidence type="ECO:0000256" key="6">
    <source>
        <dbReference type="ARBA" id="ARBA00047422"/>
    </source>
</evidence>
<evidence type="ECO:0000256" key="7">
    <source>
        <dbReference type="PROSITE-ProRule" id="PRU01016"/>
    </source>
</evidence>
<comment type="similarity">
    <text evidence="7">Belongs to the class I-like SAM-binding methyltransferase superfamily. C5-methyltransferase family.</text>
</comment>
<dbReference type="PROSITE" id="PS51679">
    <property type="entry name" value="SAM_MT_C5"/>
    <property type="match status" value="1"/>
</dbReference>
<name>A0A7W3TL49_9GAMM</name>
<dbReference type="EC" id="2.1.1.37" evidence="1"/>
<proteinExistence type="inferred from homology"/>
<dbReference type="InterPro" id="IPR001525">
    <property type="entry name" value="C5_MeTfrase"/>
</dbReference>
<evidence type="ECO:0000313" key="8">
    <source>
        <dbReference type="EMBL" id="MBB1060378.1"/>
    </source>
</evidence>
<comment type="catalytic activity">
    <reaction evidence="6">
        <text>a 2'-deoxycytidine in DNA + S-adenosyl-L-methionine = a 5-methyl-2'-deoxycytidine in DNA + S-adenosyl-L-homocysteine + H(+)</text>
        <dbReference type="Rhea" id="RHEA:13681"/>
        <dbReference type="Rhea" id="RHEA-COMP:11369"/>
        <dbReference type="Rhea" id="RHEA-COMP:11370"/>
        <dbReference type="ChEBI" id="CHEBI:15378"/>
        <dbReference type="ChEBI" id="CHEBI:57856"/>
        <dbReference type="ChEBI" id="CHEBI:59789"/>
        <dbReference type="ChEBI" id="CHEBI:85452"/>
        <dbReference type="ChEBI" id="CHEBI:85454"/>
        <dbReference type="EC" id="2.1.1.37"/>
    </reaction>
</comment>
<evidence type="ECO:0000256" key="4">
    <source>
        <dbReference type="ARBA" id="ARBA00022691"/>
    </source>
</evidence>
<evidence type="ECO:0000256" key="5">
    <source>
        <dbReference type="ARBA" id="ARBA00022747"/>
    </source>
</evidence>
<dbReference type="GO" id="GO:0009307">
    <property type="term" value="P:DNA restriction-modification system"/>
    <property type="evidence" value="ECO:0007669"/>
    <property type="project" value="UniProtKB-KW"/>
</dbReference>
<keyword evidence="3 7" id="KW-0808">Transferase</keyword>
<keyword evidence="5" id="KW-0680">Restriction system</keyword>
<gene>
    <name evidence="8" type="ORF">H4F98_07295</name>
</gene>
<organism evidence="8 9">
    <name type="scientific">Marilutibacter spongiae</name>
    <dbReference type="NCBI Taxonomy" id="2025720"/>
    <lineage>
        <taxon>Bacteria</taxon>
        <taxon>Pseudomonadati</taxon>
        <taxon>Pseudomonadota</taxon>
        <taxon>Gammaproteobacteria</taxon>
        <taxon>Lysobacterales</taxon>
        <taxon>Lysobacteraceae</taxon>
        <taxon>Marilutibacter</taxon>
    </lineage>
</organism>
<dbReference type="PANTHER" id="PTHR10629:SF52">
    <property type="entry name" value="DNA (CYTOSINE-5)-METHYLTRANSFERASE 1"/>
    <property type="match status" value="1"/>
</dbReference>
<dbReference type="AlphaFoldDB" id="A0A7W3TL49"/>
<evidence type="ECO:0000256" key="2">
    <source>
        <dbReference type="ARBA" id="ARBA00022603"/>
    </source>
</evidence>
<reference evidence="8 9" key="1">
    <citation type="submission" date="2020-08" db="EMBL/GenBank/DDBJ databases">
        <authorList>
            <person name="Xu S."/>
            <person name="Li A."/>
        </authorList>
    </citation>
    <scope>NUCLEOTIDE SEQUENCE [LARGE SCALE GENOMIC DNA]</scope>
    <source>
        <strain evidence="8 9">119BY6-57</strain>
    </source>
</reference>
<dbReference type="SUPFAM" id="SSF53335">
    <property type="entry name" value="S-adenosyl-L-methionine-dependent methyltransferases"/>
    <property type="match status" value="1"/>
</dbReference>
<dbReference type="RefSeq" id="WP_182686286.1">
    <property type="nucleotide sequence ID" value="NZ_JACHTF010000006.1"/>
</dbReference>
<dbReference type="InterPro" id="IPR050390">
    <property type="entry name" value="C5-Methyltransferase"/>
</dbReference>
<sequence length="548" mass="59144">MADGSRSFNFPAPQLSALRPGEIVVDLFAGGGGASEALKQALGVDPALAYNHDAWAIGMHAANHPLTDHHREDIWHADPRRDVAGRPVGWFHASPDCTHFSQAKGGQPRNRKIRALTWVVLKWVGQLLRADALYGTNTAPRIISLENVWQILTWGPLVAKRDKATGRVLKMDGTVAVPGERVPVECQQLVPDKGHAGRTWRQFIAALEALGYVVEWRKLVASDYGAGTSRERLFLVARRDGEAIVWPEPTHGTGPGLQKPATAADSIDFGDLGRSIFDRPRPLADATMRRIAKGLVRHVLQADEPFFLTEFANASNGRTWSAMEPLRTQCAGVKGGHFALVAPALVKFKGDSTGHPVTDPVPTITAGGDCKRPAGAAHSLAVMSAFLTAMAQNVVGNDLREPVPTILAGATRFGVVSADLAQLDPEQEAGALRVAAFLVNYYGNGQALDVRDPLDTVTTRDRMALVTVMVHGTPYVIVDIKLRMLKPAELFRAQGFPRDYVIDRTADGRPISNTHAVRMVGNSVSPPPLAAIARANLDPAEMPERLAA</sequence>
<dbReference type="GO" id="GO:0032259">
    <property type="term" value="P:methylation"/>
    <property type="evidence" value="ECO:0007669"/>
    <property type="project" value="UniProtKB-KW"/>
</dbReference>
<feature type="active site" evidence="7">
    <location>
        <position position="97"/>
    </location>
</feature>
<comment type="caution">
    <text evidence="8">The sequence shown here is derived from an EMBL/GenBank/DDBJ whole genome shotgun (WGS) entry which is preliminary data.</text>
</comment>
<evidence type="ECO:0000256" key="3">
    <source>
        <dbReference type="ARBA" id="ARBA00022679"/>
    </source>
</evidence>
<keyword evidence="2 7" id="KW-0489">Methyltransferase</keyword>
<protein>
    <recommendedName>
        <fullName evidence="1">DNA (cytosine-5-)-methyltransferase</fullName>
        <ecNumber evidence="1">2.1.1.37</ecNumber>
    </recommendedName>
</protein>
<dbReference type="Pfam" id="PF00145">
    <property type="entry name" value="DNA_methylase"/>
    <property type="match status" value="3"/>
</dbReference>
<dbReference type="EMBL" id="JACHTF010000006">
    <property type="protein sequence ID" value="MBB1060378.1"/>
    <property type="molecule type" value="Genomic_DNA"/>
</dbReference>
<dbReference type="Gene3D" id="3.40.50.150">
    <property type="entry name" value="Vaccinia Virus protein VP39"/>
    <property type="match status" value="1"/>
</dbReference>
<dbReference type="InterPro" id="IPR029063">
    <property type="entry name" value="SAM-dependent_MTases_sf"/>
</dbReference>
<evidence type="ECO:0000256" key="1">
    <source>
        <dbReference type="ARBA" id="ARBA00011975"/>
    </source>
</evidence>
<dbReference type="PANTHER" id="PTHR10629">
    <property type="entry name" value="CYTOSINE-SPECIFIC METHYLTRANSFERASE"/>
    <property type="match status" value="1"/>
</dbReference>
<keyword evidence="4 7" id="KW-0949">S-adenosyl-L-methionine</keyword>
<dbReference type="GO" id="GO:0044027">
    <property type="term" value="P:negative regulation of gene expression via chromosomal CpG island methylation"/>
    <property type="evidence" value="ECO:0007669"/>
    <property type="project" value="TreeGrafter"/>
</dbReference>
<evidence type="ECO:0000313" key="9">
    <source>
        <dbReference type="Proteomes" id="UP000523196"/>
    </source>
</evidence>
<keyword evidence="9" id="KW-1185">Reference proteome</keyword>
<dbReference type="GO" id="GO:0003677">
    <property type="term" value="F:DNA binding"/>
    <property type="evidence" value="ECO:0007669"/>
    <property type="project" value="TreeGrafter"/>
</dbReference>
<dbReference type="Gene3D" id="3.90.120.10">
    <property type="entry name" value="DNA Methylase, subunit A, domain 2"/>
    <property type="match status" value="1"/>
</dbReference>
<accession>A0A7W3TL49</accession>
<dbReference type="GO" id="GO:0003886">
    <property type="term" value="F:DNA (cytosine-5-)-methyltransferase activity"/>
    <property type="evidence" value="ECO:0007669"/>
    <property type="project" value="UniProtKB-EC"/>
</dbReference>